<dbReference type="AlphaFoldDB" id="X8AJG0"/>
<proteinExistence type="predicted"/>
<name>X8AJG0_MYCXE</name>
<reference evidence="1" key="1">
    <citation type="submission" date="2014-01" db="EMBL/GenBank/DDBJ databases">
        <authorList>
            <person name="Brown-Elliot B."/>
            <person name="Wallace R."/>
            <person name="Lenaerts A."/>
            <person name="Ordway D."/>
            <person name="DeGroote M.A."/>
            <person name="Parker T."/>
            <person name="Sizemore C."/>
            <person name="Tallon L.J."/>
            <person name="Sadzewicz L.K."/>
            <person name="Sengamalay N."/>
            <person name="Fraser C.M."/>
            <person name="Hine E."/>
            <person name="Shefchek K.A."/>
            <person name="Das S.P."/>
            <person name="Tettelin H."/>
        </authorList>
    </citation>
    <scope>NUCLEOTIDE SEQUENCE [LARGE SCALE GENOMIC DNA]</scope>
    <source>
        <strain evidence="1">4042</strain>
    </source>
</reference>
<evidence type="ECO:0000313" key="1">
    <source>
        <dbReference type="EMBL" id="EUA31193.1"/>
    </source>
</evidence>
<sequence length="100" mass="10116">MADAGGMAATHSSDAVVARTQLLDIAAAALGETAAAPPAVRRDGNPTAPRAFGDLLVRTCRRCGGPVVRSAARPGRAVVVKVEARPADGTRRGEPRSSTG</sequence>
<comment type="caution">
    <text evidence="1">The sequence shown here is derived from an EMBL/GenBank/DDBJ whole genome shotgun (WGS) entry which is preliminary data.</text>
</comment>
<gene>
    <name evidence="1" type="ORF">I553_2759</name>
</gene>
<dbReference type="EMBL" id="JAOB01000057">
    <property type="protein sequence ID" value="EUA31193.1"/>
    <property type="molecule type" value="Genomic_DNA"/>
</dbReference>
<dbReference type="PATRIC" id="fig|1299334.3.peg.5720"/>
<protein>
    <submittedName>
        <fullName evidence="1">Uncharacterized protein</fullName>
    </submittedName>
</protein>
<organism evidence="1">
    <name type="scientific">Mycobacterium xenopi 4042</name>
    <dbReference type="NCBI Taxonomy" id="1299334"/>
    <lineage>
        <taxon>Bacteria</taxon>
        <taxon>Bacillati</taxon>
        <taxon>Actinomycetota</taxon>
        <taxon>Actinomycetes</taxon>
        <taxon>Mycobacteriales</taxon>
        <taxon>Mycobacteriaceae</taxon>
        <taxon>Mycobacterium</taxon>
    </lineage>
</organism>
<accession>X8AJG0</accession>